<dbReference type="EMBL" id="CP090614">
    <property type="protein sequence ID" value="UTT84299.1"/>
    <property type="molecule type" value="Genomic_DNA"/>
</dbReference>
<keyword evidence="2" id="KW-1185">Reference proteome</keyword>
<gene>
    <name evidence="1" type="ORF">LZI70_11515</name>
</gene>
<organism evidence="1 2">
    <name type="scientific">Vibrio pelagius</name>
    <dbReference type="NCBI Taxonomy" id="28169"/>
    <lineage>
        <taxon>Bacteria</taxon>
        <taxon>Pseudomonadati</taxon>
        <taxon>Pseudomonadota</taxon>
        <taxon>Gammaproteobacteria</taxon>
        <taxon>Vibrionales</taxon>
        <taxon>Vibrionaceae</taxon>
        <taxon>Vibrio</taxon>
    </lineage>
</organism>
<accession>A0ABY5G3L0</accession>
<dbReference type="RefSeq" id="WP_152917526.1">
    <property type="nucleotide sequence ID" value="NZ_CP090614.1"/>
</dbReference>
<evidence type="ECO:0000313" key="1">
    <source>
        <dbReference type="EMBL" id="UTT84299.1"/>
    </source>
</evidence>
<protein>
    <submittedName>
        <fullName evidence="1">Uncharacterized protein</fullName>
    </submittedName>
</protein>
<name>A0ABY5G3L0_VIBPE</name>
<proteinExistence type="predicted"/>
<dbReference type="Proteomes" id="UP001059120">
    <property type="component" value="Chromosome 1"/>
</dbReference>
<evidence type="ECO:0000313" key="2">
    <source>
        <dbReference type="Proteomes" id="UP001059120"/>
    </source>
</evidence>
<reference evidence="1" key="1">
    <citation type="submission" date="2022-01" db="EMBL/GenBank/DDBJ databases">
        <title>Alginate degradation mechanism of Vibrio pelagius WXL662.</title>
        <authorList>
            <person name="He X."/>
        </authorList>
    </citation>
    <scope>NUCLEOTIDE SEQUENCE</scope>
    <source>
        <strain evidence="1">WXL662</strain>
    </source>
</reference>
<sequence>MNLTKPETTYHFVIEMREEKLAKAKTLEEKLQVLSHFCAIQDAIYERDWQSLNTVA</sequence>